<evidence type="ECO:0000256" key="1">
    <source>
        <dbReference type="SAM" id="MobiDB-lite"/>
    </source>
</evidence>
<dbReference type="AlphaFoldDB" id="A0A9Q0GHC8"/>
<comment type="caution">
    <text evidence="2">The sequence shown here is derived from an EMBL/GenBank/DDBJ whole genome shotgun (WGS) entry which is preliminary data.</text>
</comment>
<evidence type="ECO:0000313" key="2">
    <source>
        <dbReference type="EMBL" id="KAJ4849897.1"/>
    </source>
</evidence>
<feature type="compositionally biased region" description="Low complexity" evidence="1">
    <location>
        <begin position="82"/>
        <end position="96"/>
    </location>
</feature>
<feature type="region of interest" description="Disordered" evidence="1">
    <location>
        <begin position="26"/>
        <end position="118"/>
    </location>
</feature>
<protein>
    <submittedName>
        <fullName evidence="2">Uncharacterized protein</fullName>
    </submittedName>
</protein>
<dbReference type="PANTHER" id="PTHR34191:SF9">
    <property type="entry name" value="F6D8.10"/>
    <property type="match status" value="1"/>
</dbReference>
<dbReference type="EMBL" id="JAKUCV010000456">
    <property type="protein sequence ID" value="KAJ4849897.1"/>
    <property type="molecule type" value="Genomic_DNA"/>
</dbReference>
<reference evidence="2" key="2">
    <citation type="journal article" date="2023" name="Plants (Basel)">
        <title>Annotation of the Turnera subulata (Passifloraceae) Draft Genome Reveals the S-Locus Evolved after the Divergence of Turneroideae from Passifloroideae in a Stepwise Manner.</title>
        <authorList>
            <person name="Henning P.M."/>
            <person name="Roalson E.H."/>
            <person name="Mir W."/>
            <person name="McCubbin A.G."/>
            <person name="Shore J.S."/>
        </authorList>
    </citation>
    <scope>NUCLEOTIDE SEQUENCE</scope>
    <source>
        <strain evidence="2">F60SS</strain>
    </source>
</reference>
<dbReference type="OrthoDB" id="1894923at2759"/>
<gene>
    <name evidence="2" type="ORF">Tsubulata_031571</name>
</gene>
<proteinExistence type="predicted"/>
<accession>A0A9Q0GHC8</accession>
<dbReference type="InterPro" id="IPR039624">
    <property type="entry name" value="LEA1/2/D7/KIN2"/>
</dbReference>
<feature type="compositionally biased region" description="Polar residues" evidence="1">
    <location>
        <begin position="28"/>
        <end position="54"/>
    </location>
</feature>
<evidence type="ECO:0000313" key="3">
    <source>
        <dbReference type="Proteomes" id="UP001141552"/>
    </source>
</evidence>
<dbReference type="Proteomes" id="UP001141552">
    <property type="component" value="Unassembled WGS sequence"/>
</dbReference>
<sequence>MATQQEISSKAGEIVGQAQFKKDEVLLNQESQGSNQNESYTTQASNFLQQTGEQVKSMAQGAAEAVKNTLGMNPESGPNTHISNANPPNNPSGPIADPSGPVASSTNHPSNPAGPTKM</sequence>
<reference evidence="2" key="1">
    <citation type="submission" date="2022-02" db="EMBL/GenBank/DDBJ databases">
        <authorList>
            <person name="Henning P.M."/>
            <person name="McCubbin A.G."/>
            <person name="Shore J.S."/>
        </authorList>
    </citation>
    <scope>NUCLEOTIDE SEQUENCE</scope>
    <source>
        <strain evidence="2">F60SS</strain>
        <tissue evidence="2">Leaves</tissue>
    </source>
</reference>
<name>A0A9Q0GHC8_9ROSI</name>
<keyword evidence="3" id="KW-1185">Reference proteome</keyword>
<organism evidence="2 3">
    <name type="scientific">Turnera subulata</name>
    <dbReference type="NCBI Taxonomy" id="218843"/>
    <lineage>
        <taxon>Eukaryota</taxon>
        <taxon>Viridiplantae</taxon>
        <taxon>Streptophyta</taxon>
        <taxon>Embryophyta</taxon>
        <taxon>Tracheophyta</taxon>
        <taxon>Spermatophyta</taxon>
        <taxon>Magnoliopsida</taxon>
        <taxon>eudicotyledons</taxon>
        <taxon>Gunneridae</taxon>
        <taxon>Pentapetalae</taxon>
        <taxon>rosids</taxon>
        <taxon>fabids</taxon>
        <taxon>Malpighiales</taxon>
        <taxon>Passifloraceae</taxon>
        <taxon>Turnera</taxon>
    </lineage>
</organism>
<dbReference type="PANTHER" id="PTHR34191">
    <property type="entry name" value="LATE EMBRYOGENESIS ABUNDANT PROTEIN (LEA) FAMILY PROTEIN"/>
    <property type="match status" value="1"/>
</dbReference>